<name>A0A078M6I7_9BACL</name>
<accession>A0A078M6I7</accession>
<evidence type="ECO:0000313" key="1">
    <source>
        <dbReference type="EMBL" id="CEA01909.1"/>
    </source>
</evidence>
<protein>
    <submittedName>
        <fullName evidence="1">Uncharacterized protein</fullName>
    </submittedName>
</protein>
<gene>
    <name evidence="1" type="ORF">BN1050_01066</name>
</gene>
<reference evidence="1" key="1">
    <citation type="submission" date="2014-07" db="EMBL/GenBank/DDBJ databases">
        <authorList>
            <person name="Urmite Genomes Urmite Genomes"/>
        </authorList>
    </citation>
    <scope>NUCLEOTIDE SEQUENCE</scope>
    <source>
        <strain evidence="1">13S34_air</strain>
    </source>
</reference>
<organism evidence="1">
    <name type="scientific">Metalysinibacillus saudimassiliensis</name>
    <dbReference type="NCBI Taxonomy" id="1461583"/>
    <lineage>
        <taxon>Bacteria</taxon>
        <taxon>Bacillati</taxon>
        <taxon>Bacillota</taxon>
        <taxon>Bacilli</taxon>
        <taxon>Bacillales</taxon>
        <taxon>Caryophanaceae</taxon>
        <taxon>Metalysinibacillus</taxon>
    </lineage>
</organism>
<dbReference type="EMBL" id="LN483074">
    <property type="protein sequence ID" value="CEA01909.1"/>
    <property type="molecule type" value="Genomic_DNA"/>
</dbReference>
<dbReference type="PATRIC" id="fig|1461583.4.peg.1027"/>
<proteinExistence type="predicted"/>
<dbReference type="HOGENOM" id="CLU_2735204_0_0_9"/>
<sequence>MNYTKYDYRFFAEVAEIIGKINGGNPKALMETSSFYEMYEEDINFVQHYPPAYWADFIIEECENSGCLART</sequence>
<dbReference type="AlphaFoldDB" id="A0A078M6I7"/>